<name>A0A2G8JK73_STIJA</name>
<dbReference type="Pfam" id="PF10523">
    <property type="entry name" value="BEN"/>
    <property type="match status" value="1"/>
</dbReference>
<accession>A0A2G8JK73</accession>
<keyword evidence="1" id="KW-0175">Coiled coil</keyword>
<dbReference type="OrthoDB" id="10608694at2759"/>
<feature type="region of interest" description="Disordered" evidence="2">
    <location>
        <begin position="82"/>
        <end position="104"/>
    </location>
</feature>
<protein>
    <recommendedName>
        <fullName evidence="3">BEN domain-containing protein</fullName>
    </recommendedName>
</protein>
<keyword evidence="5" id="KW-1185">Reference proteome</keyword>
<dbReference type="EMBL" id="MRZV01001733">
    <property type="protein sequence ID" value="PIK36138.1"/>
    <property type="molecule type" value="Genomic_DNA"/>
</dbReference>
<organism evidence="4 5">
    <name type="scientific">Stichopus japonicus</name>
    <name type="common">Sea cucumber</name>
    <dbReference type="NCBI Taxonomy" id="307972"/>
    <lineage>
        <taxon>Eukaryota</taxon>
        <taxon>Metazoa</taxon>
        <taxon>Echinodermata</taxon>
        <taxon>Eleutherozoa</taxon>
        <taxon>Echinozoa</taxon>
        <taxon>Holothuroidea</taxon>
        <taxon>Aspidochirotacea</taxon>
        <taxon>Aspidochirotida</taxon>
        <taxon>Stichopodidae</taxon>
        <taxon>Apostichopus</taxon>
    </lineage>
</organism>
<dbReference type="Gene3D" id="1.10.10.2590">
    <property type="entry name" value="BEN domain"/>
    <property type="match status" value="1"/>
</dbReference>
<proteinExistence type="predicted"/>
<reference evidence="4 5" key="1">
    <citation type="journal article" date="2017" name="PLoS Biol.">
        <title>The sea cucumber genome provides insights into morphological evolution and visceral regeneration.</title>
        <authorList>
            <person name="Zhang X."/>
            <person name="Sun L."/>
            <person name="Yuan J."/>
            <person name="Sun Y."/>
            <person name="Gao Y."/>
            <person name="Zhang L."/>
            <person name="Li S."/>
            <person name="Dai H."/>
            <person name="Hamel J.F."/>
            <person name="Liu C."/>
            <person name="Yu Y."/>
            <person name="Liu S."/>
            <person name="Lin W."/>
            <person name="Guo K."/>
            <person name="Jin S."/>
            <person name="Xu P."/>
            <person name="Storey K.B."/>
            <person name="Huan P."/>
            <person name="Zhang T."/>
            <person name="Zhou Y."/>
            <person name="Zhang J."/>
            <person name="Lin C."/>
            <person name="Li X."/>
            <person name="Xing L."/>
            <person name="Huo D."/>
            <person name="Sun M."/>
            <person name="Wang L."/>
            <person name="Mercier A."/>
            <person name="Li F."/>
            <person name="Yang H."/>
            <person name="Xiang J."/>
        </authorList>
    </citation>
    <scope>NUCLEOTIDE SEQUENCE [LARGE SCALE GENOMIC DNA]</scope>
    <source>
        <strain evidence="4">Shaxun</strain>
        <tissue evidence="4">Muscle</tissue>
    </source>
</reference>
<dbReference type="AlphaFoldDB" id="A0A2G8JK73"/>
<feature type="domain" description="BEN" evidence="3">
    <location>
        <begin position="287"/>
        <end position="346"/>
    </location>
</feature>
<sequence length="357" mass="39207">MGLIAETDVKCGSFEVGATVTATYRNSPYDAKILFIGDLDSMNERLSAVQSVYHPPSDSPKGRGHRVVKKVVREDFLEGDCNLEKSNSQSTSKAPSQKVLKRKMRDDAGDRIIAKLMQNTEEDDAVDDNFVEASLIASLKSEVASLQKRIEDLEKQNNLLQNLLPDTLTELKDAIASLNQKRCRIIPPATPPRRPLSTFHVPVTPPPSTASPPKQPSPIELPVPMTPSSLSAITKPRQPLATLQPAQTPPLQSAPGTVEDIGKFTENFVIDDNILRRAGVAKTLGGLVCNLMTAIFQRRDMASRSLSGRNGKDYLPVEKVQAIIAYCQKQFPGADVSTIRLKMSTKLRDEKKAFKGY</sequence>
<evidence type="ECO:0000313" key="4">
    <source>
        <dbReference type="EMBL" id="PIK36138.1"/>
    </source>
</evidence>
<evidence type="ECO:0000259" key="3">
    <source>
        <dbReference type="Pfam" id="PF10523"/>
    </source>
</evidence>
<dbReference type="Proteomes" id="UP000230750">
    <property type="component" value="Unassembled WGS sequence"/>
</dbReference>
<evidence type="ECO:0000256" key="1">
    <source>
        <dbReference type="SAM" id="Coils"/>
    </source>
</evidence>
<comment type="caution">
    <text evidence="4">The sequence shown here is derived from an EMBL/GenBank/DDBJ whole genome shotgun (WGS) entry which is preliminary data.</text>
</comment>
<gene>
    <name evidence="4" type="ORF">BSL78_27027</name>
</gene>
<dbReference type="GO" id="GO:0003677">
    <property type="term" value="F:DNA binding"/>
    <property type="evidence" value="ECO:0007669"/>
    <property type="project" value="InterPro"/>
</dbReference>
<feature type="compositionally biased region" description="Polar residues" evidence="2">
    <location>
        <begin position="84"/>
        <end position="95"/>
    </location>
</feature>
<dbReference type="InterPro" id="IPR018379">
    <property type="entry name" value="BEN_domain"/>
</dbReference>
<evidence type="ECO:0000313" key="5">
    <source>
        <dbReference type="Proteomes" id="UP000230750"/>
    </source>
</evidence>
<feature type="coiled-coil region" evidence="1">
    <location>
        <begin position="136"/>
        <end position="170"/>
    </location>
</feature>
<evidence type="ECO:0000256" key="2">
    <source>
        <dbReference type="SAM" id="MobiDB-lite"/>
    </source>
</evidence>